<keyword evidence="4 6" id="KW-1133">Transmembrane helix</keyword>
<protein>
    <submittedName>
        <fullName evidence="7">Uncharacterized protein</fullName>
    </submittedName>
</protein>
<comment type="similarity">
    <text evidence="2">Belongs to the TDE1 family.</text>
</comment>
<dbReference type="Proteomes" id="UP000525078">
    <property type="component" value="Unassembled WGS sequence"/>
</dbReference>
<comment type="subcellular location">
    <subcellularLocation>
        <location evidence="1">Membrane</location>
        <topology evidence="1">Multi-pass membrane protein</topology>
    </subcellularLocation>
</comment>
<dbReference type="Pfam" id="PF03348">
    <property type="entry name" value="Serinc"/>
    <property type="match status" value="1"/>
</dbReference>
<evidence type="ECO:0000256" key="3">
    <source>
        <dbReference type="ARBA" id="ARBA00022692"/>
    </source>
</evidence>
<dbReference type="InterPro" id="IPR005016">
    <property type="entry name" value="TDE1/TMS"/>
</dbReference>
<keyword evidence="5 6" id="KW-0472">Membrane</keyword>
<organism evidence="7 8">
    <name type="scientific">Cannabis sativa</name>
    <name type="common">Hemp</name>
    <name type="synonym">Marijuana</name>
    <dbReference type="NCBI Taxonomy" id="3483"/>
    <lineage>
        <taxon>Eukaryota</taxon>
        <taxon>Viridiplantae</taxon>
        <taxon>Streptophyta</taxon>
        <taxon>Embryophyta</taxon>
        <taxon>Tracheophyta</taxon>
        <taxon>Spermatophyta</taxon>
        <taxon>Magnoliopsida</taxon>
        <taxon>eudicotyledons</taxon>
        <taxon>Gunneridae</taxon>
        <taxon>Pentapetalae</taxon>
        <taxon>rosids</taxon>
        <taxon>fabids</taxon>
        <taxon>Rosales</taxon>
        <taxon>Cannabaceae</taxon>
        <taxon>Cannabis</taxon>
    </lineage>
</organism>
<gene>
    <name evidence="7" type="ORF">F8388_026650</name>
</gene>
<evidence type="ECO:0000313" key="7">
    <source>
        <dbReference type="EMBL" id="KAF4355380.1"/>
    </source>
</evidence>
<name>A0A7J6EC60_CANSA</name>
<evidence type="ECO:0000256" key="2">
    <source>
        <dbReference type="ARBA" id="ARBA00006665"/>
    </source>
</evidence>
<keyword evidence="3 6" id="KW-0812">Transmembrane</keyword>
<dbReference type="GO" id="GO:0016020">
    <property type="term" value="C:membrane"/>
    <property type="evidence" value="ECO:0007669"/>
    <property type="project" value="UniProtKB-SubCell"/>
</dbReference>
<proteinExistence type="inferred from homology"/>
<evidence type="ECO:0000256" key="1">
    <source>
        <dbReference type="ARBA" id="ARBA00004141"/>
    </source>
</evidence>
<dbReference type="EMBL" id="JAATIP010000267">
    <property type="protein sequence ID" value="KAF4355380.1"/>
    <property type="molecule type" value="Genomic_DNA"/>
</dbReference>
<reference evidence="7 8" key="1">
    <citation type="journal article" date="2020" name="bioRxiv">
        <title>Sequence and annotation of 42 cannabis genomes reveals extensive copy number variation in cannabinoid synthesis and pathogen resistance genes.</title>
        <authorList>
            <person name="Mckernan K.J."/>
            <person name="Helbert Y."/>
            <person name="Kane L.T."/>
            <person name="Ebling H."/>
            <person name="Zhang L."/>
            <person name="Liu B."/>
            <person name="Eaton Z."/>
            <person name="Mclaughlin S."/>
            <person name="Kingan S."/>
            <person name="Baybayan P."/>
            <person name="Concepcion G."/>
            <person name="Jordan M."/>
            <person name="Riva A."/>
            <person name="Barbazuk W."/>
            <person name="Harkins T."/>
        </authorList>
    </citation>
    <scope>NUCLEOTIDE SEQUENCE [LARGE SCALE GENOMIC DNA]</scope>
    <source>
        <strain evidence="8">cv. Jamaican Lion 4</strain>
        <tissue evidence="7">Leaf</tissue>
    </source>
</reference>
<feature type="transmembrane region" description="Helical" evidence="6">
    <location>
        <begin position="45"/>
        <end position="62"/>
    </location>
</feature>
<feature type="transmembrane region" description="Helical" evidence="6">
    <location>
        <begin position="115"/>
        <end position="138"/>
    </location>
</feature>
<evidence type="ECO:0000256" key="6">
    <source>
        <dbReference type="SAM" id="Phobius"/>
    </source>
</evidence>
<evidence type="ECO:0000256" key="5">
    <source>
        <dbReference type="ARBA" id="ARBA00023136"/>
    </source>
</evidence>
<feature type="non-terminal residue" evidence="7">
    <location>
        <position position="1"/>
    </location>
</feature>
<dbReference type="PANTHER" id="PTHR10383:SF23">
    <property type="entry name" value="SERINC-DOMAIN CONTAINING SERINE AND SPHINGOLIPID BIOSYNTHESIS PROTEIN"/>
    <property type="match status" value="1"/>
</dbReference>
<dbReference type="PANTHER" id="PTHR10383">
    <property type="entry name" value="SERINE INCORPORATOR"/>
    <property type="match status" value="1"/>
</dbReference>
<accession>A0A7J6EC60</accession>
<evidence type="ECO:0000256" key="4">
    <source>
        <dbReference type="ARBA" id="ARBA00022989"/>
    </source>
</evidence>
<sequence length="221" mass="24913">MRGSDEVEDTRIHVIVASAATTATTSSTQKSANFMAEKKKSMRARYAYGIIFLIPNLCAWIVRDYGQMIQPQLHYLKSCGSNGRDCVHTLGVLRVSFGYIFLKGTYFSMFVAGELARVGAGIFLLLQLISVIQFINWWNKYWMRDEEQKQSEPSNEKCYKLKAANENGDWTTIVSFLIAICAIVMATFSTGIDSESFQYSPWEPCILQCYSSVGISTIQPE</sequence>
<evidence type="ECO:0000313" key="8">
    <source>
        <dbReference type="Proteomes" id="UP000525078"/>
    </source>
</evidence>
<feature type="transmembrane region" description="Helical" evidence="6">
    <location>
        <begin position="170"/>
        <end position="192"/>
    </location>
</feature>
<comment type="caution">
    <text evidence="7">The sequence shown here is derived from an EMBL/GenBank/DDBJ whole genome shotgun (WGS) entry which is preliminary data.</text>
</comment>
<dbReference type="AlphaFoldDB" id="A0A7J6EC60"/>